<evidence type="ECO:0000256" key="1">
    <source>
        <dbReference type="SAM" id="SignalP"/>
    </source>
</evidence>
<dbReference type="eggNOG" id="COG4289">
    <property type="taxonomic scope" value="Bacteria"/>
</dbReference>
<dbReference type="InterPro" id="IPR016624">
    <property type="entry name" value="UCP014753"/>
</dbReference>
<feature type="signal peptide" evidence="1">
    <location>
        <begin position="1"/>
        <end position="21"/>
    </location>
</feature>
<feature type="chain" id="PRO_5009915607" description="DUF2264 domain-containing protein" evidence="1">
    <location>
        <begin position="22"/>
        <end position="129"/>
    </location>
</feature>
<keyword evidence="4" id="KW-1185">Reference proteome</keyword>
<dbReference type="STRING" id="1178825.SAMN05216261_0162"/>
<proteinExistence type="predicted"/>
<dbReference type="InterPro" id="IPR049349">
    <property type="entry name" value="DUF2264_N"/>
</dbReference>
<dbReference type="Pfam" id="PF10022">
    <property type="entry name" value="DUF2264"/>
    <property type="match status" value="1"/>
</dbReference>
<evidence type="ECO:0000313" key="4">
    <source>
        <dbReference type="Proteomes" id="UP000184396"/>
    </source>
</evidence>
<name>A0A1M6A2J9_9FLAO</name>
<dbReference type="EMBL" id="FQYK01000001">
    <property type="protein sequence ID" value="SHI30539.1"/>
    <property type="molecule type" value="Genomic_DNA"/>
</dbReference>
<sequence>MILKIKFLLFISCILSYTVEAQTVSEDRNFYIAAMLKISHPVLEALSKNELKRTMPVKVSLKAVNDRSQFTYLEAFGRTLAGIAPWLEIGPDETEEGQLREKYILLTLQSLKNATDPNAADYMNFSEGS</sequence>
<reference evidence="3 4" key="1">
    <citation type="submission" date="2016-11" db="EMBL/GenBank/DDBJ databases">
        <authorList>
            <person name="Jaros S."/>
            <person name="Januszkiewicz K."/>
            <person name="Wedrychowicz H."/>
        </authorList>
    </citation>
    <scope>NUCLEOTIDE SEQUENCE [LARGE SCALE GENOMIC DNA]</scope>
    <source>
        <strain evidence="3 4">CGMCC 1.12213</strain>
    </source>
</reference>
<feature type="domain" description="DUF2264" evidence="2">
    <location>
        <begin position="27"/>
        <end position="126"/>
    </location>
</feature>
<dbReference type="PANTHER" id="PTHR35339">
    <property type="entry name" value="LINALOOL DEHYDRATASE_ISOMERASE DOMAIN-CONTAINING PROTEIN"/>
    <property type="match status" value="1"/>
</dbReference>
<organism evidence="3 4">
    <name type="scientific">Algibacter luteus</name>
    <dbReference type="NCBI Taxonomy" id="1178825"/>
    <lineage>
        <taxon>Bacteria</taxon>
        <taxon>Pseudomonadati</taxon>
        <taxon>Bacteroidota</taxon>
        <taxon>Flavobacteriia</taxon>
        <taxon>Flavobacteriales</taxon>
        <taxon>Flavobacteriaceae</taxon>
        <taxon>Algibacter</taxon>
    </lineage>
</organism>
<gene>
    <name evidence="3" type="ORF">SAMN05216261_0162</name>
</gene>
<evidence type="ECO:0000259" key="2">
    <source>
        <dbReference type="Pfam" id="PF10022"/>
    </source>
</evidence>
<dbReference type="Proteomes" id="UP000184396">
    <property type="component" value="Unassembled WGS sequence"/>
</dbReference>
<keyword evidence="1" id="KW-0732">Signal</keyword>
<evidence type="ECO:0000313" key="3">
    <source>
        <dbReference type="EMBL" id="SHI30539.1"/>
    </source>
</evidence>
<dbReference type="AlphaFoldDB" id="A0A1M6A2J9"/>
<protein>
    <recommendedName>
        <fullName evidence="2">DUF2264 domain-containing protein</fullName>
    </recommendedName>
</protein>
<dbReference type="PANTHER" id="PTHR35339:SF3">
    <property type="entry name" value="DUF2264 DOMAIN-CONTAINING PROTEIN"/>
    <property type="match status" value="1"/>
</dbReference>
<accession>A0A1M6A2J9</accession>